<protein>
    <submittedName>
        <fullName evidence="2">Uncharacterized protein</fullName>
    </submittedName>
</protein>
<dbReference type="EMBL" id="JAHRHJ020000009">
    <property type="protein sequence ID" value="KAH9300864.1"/>
    <property type="molecule type" value="Genomic_DNA"/>
</dbReference>
<feature type="non-terminal residue" evidence="2">
    <location>
        <position position="131"/>
    </location>
</feature>
<reference evidence="2 3" key="1">
    <citation type="journal article" date="2021" name="Nat. Plants">
        <title>The Taxus genome provides insights into paclitaxel biosynthesis.</title>
        <authorList>
            <person name="Xiong X."/>
            <person name="Gou J."/>
            <person name="Liao Q."/>
            <person name="Li Y."/>
            <person name="Zhou Q."/>
            <person name="Bi G."/>
            <person name="Li C."/>
            <person name="Du R."/>
            <person name="Wang X."/>
            <person name="Sun T."/>
            <person name="Guo L."/>
            <person name="Liang H."/>
            <person name="Lu P."/>
            <person name="Wu Y."/>
            <person name="Zhang Z."/>
            <person name="Ro D.K."/>
            <person name="Shang Y."/>
            <person name="Huang S."/>
            <person name="Yan J."/>
        </authorList>
    </citation>
    <scope>NUCLEOTIDE SEQUENCE [LARGE SCALE GENOMIC DNA]</scope>
    <source>
        <strain evidence="2">Ta-2019</strain>
    </source>
</reference>
<sequence length="131" mass="15198">ECDHMRMTVGQMRKFKFDWFEDGIEDDGTEMYDPEYQFVKASPLPQVSWSIHESGDINGRTEAVIRRSKEWFKKKKVALIKSGGFPTLKRKASHLSSSKATKKTSSSTHSRELSKRKLMESEAPHYKRLTK</sequence>
<proteinExistence type="predicted"/>
<dbReference type="AlphaFoldDB" id="A0AA38FCB2"/>
<gene>
    <name evidence="2" type="ORF">KI387_012447</name>
</gene>
<evidence type="ECO:0000313" key="3">
    <source>
        <dbReference type="Proteomes" id="UP000824469"/>
    </source>
</evidence>
<comment type="caution">
    <text evidence="2">The sequence shown here is derived from an EMBL/GenBank/DDBJ whole genome shotgun (WGS) entry which is preliminary data.</text>
</comment>
<accession>A0AA38FCB2</accession>
<feature type="non-terminal residue" evidence="2">
    <location>
        <position position="1"/>
    </location>
</feature>
<feature type="compositionally biased region" description="Low complexity" evidence="1">
    <location>
        <begin position="94"/>
        <end position="108"/>
    </location>
</feature>
<dbReference type="Proteomes" id="UP000824469">
    <property type="component" value="Unassembled WGS sequence"/>
</dbReference>
<keyword evidence="3" id="KW-1185">Reference proteome</keyword>
<evidence type="ECO:0000256" key="1">
    <source>
        <dbReference type="SAM" id="MobiDB-lite"/>
    </source>
</evidence>
<organism evidence="2 3">
    <name type="scientific">Taxus chinensis</name>
    <name type="common">Chinese yew</name>
    <name type="synonym">Taxus wallichiana var. chinensis</name>
    <dbReference type="NCBI Taxonomy" id="29808"/>
    <lineage>
        <taxon>Eukaryota</taxon>
        <taxon>Viridiplantae</taxon>
        <taxon>Streptophyta</taxon>
        <taxon>Embryophyta</taxon>
        <taxon>Tracheophyta</taxon>
        <taxon>Spermatophyta</taxon>
        <taxon>Pinopsida</taxon>
        <taxon>Pinidae</taxon>
        <taxon>Conifers II</taxon>
        <taxon>Cupressales</taxon>
        <taxon>Taxaceae</taxon>
        <taxon>Taxus</taxon>
    </lineage>
</organism>
<feature type="region of interest" description="Disordered" evidence="1">
    <location>
        <begin position="88"/>
        <end position="131"/>
    </location>
</feature>
<feature type="compositionally biased region" description="Basic and acidic residues" evidence="1">
    <location>
        <begin position="109"/>
        <end position="125"/>
    </location>
</feature>
<name>A0AA38FCB2_TAXCH</name>
<evidence type="ECO:0000313" key="2">
    <source>
        <dbReference type="EMBL" id="KAH9300864.1"/>
    </source>
</evidence>